<dbReference type="Pfam" id="PF00750">
    <property type="entry name" value="tRNA-synt_1d"/>
    <property type="match status" value="1"/>
</dbReference>
<dbReference type="PANTHER" id="PTHR11956:SF5">
    <property type="entry name" value="ARGININE--TRNA LIGASE, CYTOPLASMIC"/>
    <property type="match status" value="1"/>
</dbReference>
<comment type="similarity">
    <text evidence="1">Belongs to the class-I aminoacyl-tRNA synthetase family.</text>
</comment>
<dbReference type="SUPFAM" id="SSF52374">
    <property type="entry name" value="Nucleotidylyl transferase"/>
    <property type="match status" value="1"/>
</dbReference>
<keyword evidence="1" id="KW-0648">Protein biosynthesis</keyword>
<name>A0A3P8EB36_9TREM</name>
<dbReference type="EMBL" id="UZAI01020896">
    <property type="protein sequence ID" value="VDP53681.1"/>
    <property type="molecule type" value="Genomic_DNA"/>
</dbReference>
<keyword evidence="1" id="KW-0030">Aminoacyl-tRNA synthetase</keyword>
<keyword evidence="1" id="KW-0436">Ligase</keyword>
<evidence type="ECO:0000256" key="1">
    <source>
        <dbReference type="RuleBase" id="RU363038"/>
    </source>
</evidence>
<dbReference type="InterPro" id="IPR014729">
    <property type="entry name" value="Rossmann-like_a/b/a_fold"/>
</dbReference>
<dbReference type="Proteomes" id="UP000277204">
    <property type="component" value="Unassembled WGS sequence"/>
</dbReference>
<dbReference type="GO" id="GO:0004814">
    <property type="term" value="F:arginine-tRNA ligase activity"/>
    <property type="evidence" value="ECO:0007669"/>
    <property type="project" value="InterPro"/>
</dbReference>
<dbReference type="AlphaFoldDB" id="A0A3P8EB36"/>
<dbReference type="GO" id="GO:0005524">
    <property type="term" value="F:ATP binding"/>
    <property type="evidence" value="ECO:0007669"/>
    <property type="project" value="UniProtKB-KW"/>
</dbReference>
<evidence type="ECO:0000313" key="3">
    <source>
        <dbReference type="EMBL" id="VDP53681.1"/>
    </source>
</evidence>
<protein>
    <recommendedName>
        <fullName evidence="2">Arginyl-tRNA synthetase catalytic core domain-containing protein</fullName>
    </recommendedName>
</protein>
<dbReference type="InterPro" id="IPR035684">
    <property type="entry name" value="ArgRS_core"/>
</dbReference>
<reference evidence="3 4" key="1">
    <citation type="submission" date="2018-11" db="EMBL/GenBank/DDBJ databases">
        <authorList>
            <consortium name="Pathogen Informatics"/>
        </authorList>
    </citation>
    <scope>NUCLEOTIDE SEQUENCE [LARGE SCALE GENOMIC DNA]</scope>
    <source>
        <strain evidence="3 4">Zambia</strain>
    </source>
</reference>
<keyword evidence="1" id="KW-0547">Nucleotide-binding</keyword>
<gene>
    <name evidence="3" type="ORF">SMRZ_LOCUS25033</name>
</gene>
<dbReference type="Gene3D" id="3.40.50.620">
    <property type="entry name" value="HUPs"/>
    <property type="match status" value="1"/>
</dbReference>
<evidence type="ECO:0000313" key="4">
    <source>
        <dbReference type="Proteomes" id="UP000277204"/>
    </source>
</evidence>
<dbReference type="PANTHER" id="PTHR11956">
    <property type="entry name" value="ARGINYL-TRNA SYNTHETASE"/>
    <property type="match status" value="1"/>
</dbReference>
<dbReference type="InterPro" id="IPR001278">
    <property type="entry name" value="Arg-tRNA-ligase"/>
</dbReference>
<organism evidence="3 4">
    <name type="scientific">Schistosoma margrebowiei</name>
    <dbReference type="NCBI Taxonomy" id="48269"/>
    <lineage>
        <taxon>Eukaryota</taxon>
        <taxon>Metazoa</taxon>
        <taxon>Spiralia</taxon>
        <taxon>Lophotrochozoa</taxon>
        <taxon>Platyhelminthes</taxon>
        <taxon>Trematoda</taxon>
        <taxon>Digenea</taxon>
        <taxon>Strigeidida</taxon>
        <taxon>Schistosomatoidea</taxon>
        <taxon>Schistosomatidae</taxon>
        <taxon>Schistosoma</taxon>
    </lineage>
</organism>
<dbReference type="GO" id="GO:0006420">
    <property type="term" value="P:arginyl-tRNA aminoacylation"/>
    <property type="evidence" value="ECO:0007669"/>
    <property type="project" value="InterPro"/>
</dbReference>
<sequence>MMSLRPPRTEYKTSKGECSNNNTIRHIYLVLFFCYRSTIIGESISRLLSFLGHKVLKLNHLGDWGTQFGMLITHLKEIYPDHKTAPPISDLQAFYKTSKTRFDEEKDFNQRAHVAVVKLQQNDPEYVHAWKQICDISRKGMSTEYICTTQIPFDLCEGCDASRVPKTKQVIFLQGHTQSLQPKGLIHKTVEQRKEMQYHGSQ</sequence>
<feature type="domain" description="Arginyl-tRNA synthetase catalytic core" evidence="2">
    <location>
        <begin position="36"/>
        <end position="146"/>
    </location>
</feature>
<keyword evidence="4" id="KW-1185">Reference proteome</keyword>
<proteinExistence type="inferred from homology"/>
<keyword evidence="1" id="KW-0067">ATP-binding</keyword>
<evidence type="ECO:0000259" key="2">
    <source>
        <dbReference type="Pfam" id="PF00750"/>
    </source>
</evidence>
<accession>A0A3P8EB36</accession>